<gene>
    <name evidence="2" type="ORF">ACFO3S_07595</name>
</gene>
<dbReference type="PANTHER" id="PTHR43308:SF5">
    <property type="entry name" value="S-LAYER PROTEIN _ PEPTIDOGLYCAN ENDO-BETA-N-ACETYLGLUCOSAMINIDASE"/>
    <property type="match status" value="1"/>
</dbReference>
<keyword evidence="3" id="KW-1185">Reference proteome</keyword>
<dbReference type="Pfam" id="PF00395">
    <property type="entry name" value="SLH"/>
    <property type="match status" value="3"/>
</dbReference>
<dbReference type="PROSITE" id="PS51272">
    <property type="entry name" value="SLH"/>
    <property type="match status" value="3"/>
</dbReference>
<accession>A0ABV9FAP0</accession>
<dbReference type="Gene3D" id="2.160.20.110">
    <property type="match status" value="2"/>
</dbReference>
<name>A0ABV9FAP0_9BACL</name>
<sequence length="1039" mass="108663">MKKMIICILMLVLVIQPLSLSVEMGKVHAAFGGGDGSPGDPFIILTEHHLSDIRNDSSKHYKLGTDIDLAGYDYDGEGPDTGGWMPITGFSGKLDGNGYVIRNMTINRPSLDAVGLFGAIDNNAQLENIRLLDIDVTGKDNVGGLTGWSYNGSAIRNSYATGSVRGTNGVGGLSGNNSGIIQNSYASVNVSGNSYVGGAAGVNGGTIQNSHATGDINGNERVGGLAGVNMNTSGLIESSYATGSVSGNQYIAGLAGWNYNGSTIRDSYATGSASGNRYVAGLVGWNYANGSAIVNSYATGLVTGVANTGGLVAVNNDSGVSENSYWNTETTGQPTSATGIEKTTAEMKSRAAYAHLDFDNVWGIREGETYPYLLAYKPEISADPLAATMYNLSPGQDALSVTGTVRDNSIGEQITIDFIAKDSLDVTVASATYSVYADGGAQSFARTISLAGWSDGTYTLHITAEDTYNDPVAAPISPLVFMVDSTPPSLADLSLSAGTLSPAFAADWIMYTARVANSVDSITVTPVTGNTSDTVTVSLNGGTPQLVASGTASGQLMLDTGANTITVAVTALNGLQTTYSVTVTRAAPVSDSTDEPGKGPTSNITYEPCKAPKAEIVTDSGGGVKLIIDPTMIEKACSHGTDIEVVNLDDKTLNQALKLLNDAEIPVLTIEVNTARAVQVPLPATWIATVLQSVPNAVIEVRLNGSSFQLVINVLDLEGLASQLGVELKDLKVNVIIETVEGKVREEIDEIAASQGVKVIGSAVDYKVTAAAADGQTAEIRDFGGTYMARAIAVDTEMANKSLTAVRYDPVARTLSFVPSVLATRPDGKREVVMSVPHNSIYAIVETGGKSFTDMDGHWAEADVELLAAKLIVKGVAESRFSPDADITRAEFIALLVRALGLSMNPNAVNTRFTDVAADAWYASAVESAVKAGLVQGMTPQRFAPDDRITREQMAVMIANALSIVNKPSDTSDDESGQLARFTDRAAISSWARDSVARAVAAGIIAGMPAATFAPAENATRAQAAVMLKRFLQHVRFID</sequence>
<proteinExistence type="predicted"/>
<protein>
    <submittedName>
        <fullName evidence="2">S-layer homology domain-containing protein</fullName>
    </submittedName>
</protein>
<dbReference type="Pfam" id="PF12733">
    <property type="entry name" value="Cadherin-like"/>
    <property type="match status" value="1"/>
</dbReference>
<evidence type="ECO:0000313" key="2">
    <source>
        <dbReference type="EMBL" id="MFC4598103.1"/>
    </source>
</evidence>
<evidence type="ECO:0000259" key="1">
    <source>
        <dbReference type="PROSITE" id="PS51272"/>
    </source>
</evidence>
<dbReference type="InterPro" id="IPR001119">
    <property type="entry name" value="SLH_dom"/>
</dbReference>
<comment type="caution">
    <text evidence="2">The sequence shown here is derived from an EMBL/GenBank/DDBJ whole genome shotgun (WGS) entry which is preliminary data.</text>
</comment>
<dbReference type="EMBL" id="JBHSEP010000004">
    <property type="protein sequence ID" value="MFC4598103.1"/>
    <property type="molecule type" value="Genomic_DNA"/>
</dbReference>
<evidence type="ECO:0000313" key="3">
    <source>
        <dbReference type="Proteomes" id="UP001596028"/>
    </source>
</evidence>
<dbReference type="InterPro" id="IPR011493">
    <property type="entry name" value="GLUG"/>
</dbReference>
<feature type="domain" description="SLH" evidence="1">
    <location>
        <begin position="979"/>
        <end position="1039"/>
    </location>
</feature>
<dbReference type="Proteomes" id="UP001596028">
    <property type="component" value="Unassembled WGS sequence"/>
</dbReference>
<dbReference type="InterPro" id="IPR051465">
    <property type="entry name" value="Cell_Envelope_Struct_Comp"/>
</dbReference>
<organism evidence="2 3">
    <name type="scientific">Cohnella hongkongensis</name>
    <dbReference type="NCBI Taxonomy" id="178337"/>
    <lineage>
        <taxon>Bacteria</taxon>
        <taxon>Bacillati</taxon>
        <taxon>Bacillota</taxon>
        <taxon>Bacilli</taxon>
        <taxon>Bacillales</taxon>
        <taxon>Paenibacillaceae</taxon>
        <taxon>Cohnella</taxon>
    </lineage>
</organism>
<dbReference type="InterPro" id="IPR025883">
    <property type="entry name" value="Cadherin-like_domain"/>
</dbReference>
<dbReference type="Pfam" id="PF07581">
    <property type="entry name" value="Glug"/>
    <property type="match status" value="3"/>
</dbReference>
<reference evidence="3" key="1">
    <citation type="journal article" date="2019" name="Int. J. Syst. Evol. Microbiol.">
        <title>The Global Catalogue of Microorganisms (GCM) 10K type strain sequencing project: providing services to taxonomists for standard genome sequencing and annotation.</title>
        <authorList>
            <consortium name="The Broad Institute Genomics Platform"/>
            <consortium name="The Broad Institute Genome Sequencing Center for Infectious Disease"/>
            <person name="Wu L."/>
            <person name="Ma J."/>
        </authorList>
    </citation>
    <scope>NUCLEOTIDE SEQUENCE [LARGE SCALE GENOMIC DNA]</scope>
    <source>
        <strain evidence="3">CCUG 49571</strain>
    </source>
</reference>
<feature type="domain" description="SLH" evidence="1">
    <location>
        <begin position="847"/>
        <end position="908"/>
    </location>
</feature>
<dbReference type="PANTHER" id="PTHR43308">
    <property type="entry name" value="OUTER MEMBRANE PROTEIN ALPHA-RELATED"/>
    <property type="match status" value="1"/>
</dbReference>
<feature type="domain" description="SLH" evidence="1">
    <location>
        <begin position="909"/>
        <end position="972"/>
    </location>
</feature>
<dbReference type="RefSeq" id="WP_378094010.1">
    <property type="nucleotide sequence ID" value="NZ_JBHSEP010000004.1"/>
</dbReference>